<name>A0A0E3RMP2_METMZ</name>
<gene>
    <name evidence="1" type="ORF">MSMAL_1721</name>
</gene>
<reference evidence="1 2" key="1">
    <citation type="submission" date="2014-07" db="EMBL/GenBank/DDBJ databases">
        <title>Methanogenic archaea and the global carbon cycle.</title>
        <authorList>
            <person name="Henriksen J.R."/>
            <person name="Luke J."/>
            <person name="Reinhart S."/>
            <person name="Benedict M.N."/>
            <person name="Youngblut N.D."/>
            <person name="Metcalf M.E."/>
            <person name="Whitaker R.J."/>
            <person name="Metcalf W.W."/>
        </authorList>
    </citation>
    <scope>NUCLEOTIDE SEQUENCE [LARGE SCALE GENOMIC DNA]</scope>
    <source>
        <strain evidence="1 2">LYC</strain>
    </source>
</reference>
<dbReference type="GeneID" id="24877966"/>
<evidence type="ECO:0000313" key="2">
    <source>
        <dbReference type="Proteomes" id="UP000033063"/>
    </source>
</evidence>
<accession>A0A0E3RMP2</accession>
<sequence length="251" mass="28217">MDEKTKIDLSALEEKPKEEKSAINLPLPLFIDSIKKVEKVLGISDIERPTWKIHMEMGPHKEVIAIENKKLVMGTSDFNAAVFGALGVFLPIELLKKPEKGEPNKWSIFVTYLSKMAETISPEDRTEWLETDVLIEHIAGFEIVDDKSVWADVTKKQNSLLRQENKGVTYLCLKTSDMAALVKTLKLSTDLGTLGRVMDSRGIKRKGNATITLKGQGKQRAWWIKESELIENKPFLEVRSHGQGVPIDGGY</sequence>
<dbReference type="RefSeq" id="WP_048040586.1">
    <property type="nucleotide sequence ID" value="NZ_CP009513.1"/>
</dbReference>
<organism evidence="1 2">
    <name type="scientific">Methanosarcina mazei LYC</name>
    <dbReference type="NCBI Taxonomy" id="1434114"/>
    <lineage>
        <taxon>Archaea</taxon>
        <taxon>Methanobacteriati</taxon>
        <taxon>Methanobacteriota</taxon>
        <taxon>Stenosarchaea group</taxon>
        <taxon>Methanomicrobia</taxon>
        <taxon>Methanosarcinales</taxon>
        <taxon>Methanosarcinaceae</taxon>
        <taxon>Methanosarcina</taxon>
    </lineage>
</organism>
<proteinExistence type="predicted"/>
<dbReference type="AlphaFoldDB" id="A0A0E3RMP2"/>
<evidence type="ECO:0000313" key="1">
    <source>
        <dbReference type="EMBL" id="AKB68264.1"/>
    </source>
</evidence>
<dbReference type="EMBL" id="CP009513">
    <property type="protein sequence ID" value="AKB68264.1"/>
    <property type="molecule type" value="Genomic_DNA"/>
</dbReference>
<protein>
    <submittedName>
        <fullName evidence="1">Uncharacterized protein</fullName>
    </submittedName>
</protein>
<dbReference type="Proteomes" id="UP000033063">
    <property type="component" value="Chromosome"/>
</dbReference>
<dbReference type="PATRIC" id="fig|1434114.4.peg.2181"/>
<dbReference type="HOGENOM" id="CLU_1105216_0_0_2"/>